<keyword evidence="3" id="KW-1185">Reference proteome</keyword>
<accession>A0A9X2FB54</accession>
<name>A0A9X2FB54_9BACT</name>
<evidence type="ECO:0008006" key="4">
    <source>
        <dbReference type="Google" id="ProtNLM"/>
    </source>
</evidence>
<gene>
    <name evidence="2" type="ORF">NG895_17240</name>
</gene>
<dbReference type="RefSeq" id="WP_252853760.1">
    <property type="nucleotide sequence ID" value="NZ_JAMXLR010000061.1"/>
</dbReference>
<evidence type="ECO:0000256" key="1">
    <source>
        <dbReference type="SAM" id="SignalP"/>
    </source>
</evidence>
<evidence type="ECO:0000313" key="2">
    <source>
        <dbReference type="EMBL" id="MCO6045645.1"/>
    </source>
</evidence>
<feature type="chain" id="PRO_5040759994" description="Carboxypeptidase regulatory-like domain-containing protein" evidence="1">
    <location>
        <begin position="20"/>
        <end position="464"/>
    </location>
</feature>
<dbReference type="InterPro" id="IPR008969">
    <property type="entry name" value="CarboxyPept-like_regulatory"/>
</dbReference>
<dbReference type="EMBL" id="JAMXLR010000061">
    <property type="protein sequence ID" value="MCO6045645.1"/>
    <property type="molecule type" value="Genomic_DNA"/>
</dbReference>
<protein>
    <recommendedName>
        <fullName evidence="4">Carboxypeptidase regulatory-like domain-containing protein</fullName>
    </recommendedName>
</protein>
<sequence>MRILLFATAFVLCSLTAPAVALITGSDGDEPVDNPGWPVGAAEAFNVRQRIAYWVGPPFGGGQYHGEFRGDTAALNEVLDIFGDIRNDNKRIVVEEGTAPSGWLRLRDRSKEPVQCDWKLMVWDAASWKQLSGMRAGLDPTDPADRAKGPPTVLTIYTGGNIEWDQVKLPEGVEVVDNRLSAHGFTEQDGYVCQGQLIDLESDQPIAGKLVVELMEAPKTGGYKYTQAMEVDTEDDGNWTIKNVPDGRYRLIAESEGYVPRVVGHVSHEGSAKWREFACRLAKPVEFAGRVVANGKPAADVNVRLIGITPEGGRRYESTHQFDAKSDAQGTFRIEVPPGKGVVGLFKEGLVRPGLAPEVTVPSEPVDWEMTGSAQVTVIVIFETTEVPKQYMVELEPEGGNKVGSWGGSATIDEKNQCVFKNVPPGRYYLVGHPNPYSEDEKTDAVLLDLKGGDKVLNTITVSQ</sequence>
<organism evidence="2 3">
    <name type="scientific">Aeoliella straminimaris</name>
    <dbReference type="NCBI Taxonomy" id="2954799"/>
    <lineage>
        <taxon>Bacteria</taxon>
        <taxon>Pseudomonadati</taxon>
        <taxon>Planctomycetota</taxon>
        <taxon>Planctomycetia</taxon>
        <taxon>Pirellulales</taxon>
        <taxon>Lacipirellulaceae</taxon>
        <taxon>Aeoliella</taxon>
    </lineage>
</organism>
<proteinExistence type="predicted"/>
<dbReference type="GO" id="GO:0030246">
    <property type="term" value="F:carbohydrate binding"/>
    <property type="evidence" value="ECO:0007669"/>
    <property type="project" value="InterPro"/>
</dbReference>
<evidence type="ECO:0000313" key="3">
    <source>
        <dbReference type="Proteomes" id="UP001155241"/>
    </source>
</evidence>
<keyword evidence="1" id="KW-0732">Signal</keyword>
<feature type="signal peptide" evidence="1">
    <location>
        <begin position="1"/>
        <end position="19"/>
    </location>
</feature>
<dbReference type="AlphaFoldDB" id="A0A9X2FB54"/>
<reference evidence="2" key="1">
    <citation type="submission" date="2022-06" db="EMBL/GenBank/DDBJ databases">
        <title>Aeoliella straminimaris, a novel planctomycete from sediments.</title>
        <authorList>
            <person name="Vitorino I.R."/>
            <person name="Lage O.M."/>
        </authorList>
    </citation>
    <scope>NUCLEOTIDE SEQUENCE</scope>
    <source>
        <strain evidence="2">ICT_H6.2</strain>
    </source>
</reference>
<dbReference type="SUPFAM" id="SSF49464">
    <property type="entry name" value="Carboxypeptidase regulatory domain-like"/>
    <property type="match status" value="1"/>
</dbReference>
<dbReference type="SUPFAM" id="SSF49452">
    <property type="entry name" value="Starch-binding domain-like"/>
    <property type="match status" value="1"/>
</dbReference>
<comment type="caution">
    <text evidence="2">The sequence shown here is derived from an EMBL/GenBank/DDBJ whole genome shotgun (WGS) entry which is preliminary data.</text>
</comment>
<dbReference type="InterPro" id="IPR013784">
    <property type="entry name" value="Carb-bd-like_fold"/>
</dbReference>
<dbReference type="Proteomes" id="UP001155241">
    <property type="component" value="Unassembled WGS sequence"/>
</dbReference>